<dbReference type="Pfam" id="PF04149">
    <property type="entry name" value="DUF397"/>
    <property type="match status" value="1"/>
</dbReference>
<sequence length="70" mass="7351">MTATAWRKSTYSTGGGEHCVEVADHSPETIPIRDSKNPTGPILTVPAPAWGAFVNALSRGRQSFVPSGAL</sequence>
<name>A0A919AWD9_9ACTN</name>
<comment type="caution">
    <text evidence="2">The sequence shown here is derived from an EMBL/GenBank/DDBJ whole genome shotgun (WGS) entry which is preliminary data.</text>
</comment>
<feature type="domain" description="DUF397" evidence="1">
    <location>
        <begin position="5"/>
        <end position="57"/>
    </location>
</feature>
<dbReference type="Proteomes" id="UP000638313">
    <property type="component" value="Unassembled WGS sequence"/>
</dbReference>
<evidence type="ECO:0000313" key="2">
    <source>
        <dbReference type="EMBL" id="GHF26759.1"/>
    </source>
</evidence>
<keyword evidence="3" id="KW-1185">Reference proteome</keyword>
<gene>
    <name evidence="2" type="ORF">GCM10010218_04600</name>
</gene>
<accession>A0A919AWD9</accession>
<evidence type="ECO:0000313" key="3">
    <source>
        <dbReference type="Proteomes" id="UP000638313"/>
    </source>
</evidence>
<reference evidence="2" key="2">
    <citation type="submission" date="2020-09" db="EMBL/GenBank/DDBJ databases">
        <authorList>
            <person name="Sun Q."/>
            <person name="Ohkuma M."/>
        </authorList>
    </citation>
    <scope>NUCLEOTIDE SEQUENCE</scope>
    <source>
        <strain evidence="2">JCM 4059</strain>
    </source>
</reference>
<dbReference type="AlphaFoldDB" id="A0A919AWD9"/>
<dbReference type="EMBL" id="BNBD01000001">
    <property type="protein sequence ID" value="GHF26759.1"/>
    <property type="molecule type" value="Genomic_DNA"/>
</dbReference>
<evidence type="ECO:0000259" key="1">
    <source>
        <dbReference type="Pfam" id="PF04149"/>
    </source>
</evidence>
<proteinExistence type="predicted"/>
<reference evidence="2" key="1">
    <citation type="journal article" date="2014" name="Int. J. Syst. Evol. Microbiol.">
        <title>Complete genome sequence of Corynebacterium casei LMG S-19264T (=DSM 44701T), isolated from a smear-ripened cheese.</title>
        <authorList>
            <consortium name="US DOE Joint Genome Institute (JGI-PGF)"/>
            <person name="Walter F."/>
            <person name="Albersmeier A."/>
            <person name="Kalinowski J."/>
            <person name="Ruckert C."/>
        </authorList>
    </citation>
    <scope>NUCLEOTIDE SEQUENCE</scope>
    <source>
        <strain evidence="2">JCM 4059</strain>
    </source>
</reference>
<dbReference type="InterPro" id="IPR007278">
    <property type="entry name" value="DUF397"/>
</dbReference>
<protein>
    <recommendedName>
        <fullName evidence="1">DUF397 domain-containing protein</fullName>
    </recommendedName>
</protein>
<organism evidence="2 3">
    <name type="scientific">Streptomyces mashuensis</name>
    <dbReference type="NCBI Taxonomy" id="33904"/>
    <lineage>
        <taxon>Bacteria</taxon>
        <taxon>Bacillati</taxon>
        <taxon>Actinomycetota</taxon>
        <taxon>Actinomycetes</taxon>
        <taxon>Kitasatosporales</taxon>
        <taxon>Streptomycetaceae</taxon>
        <taxon>Streptomyces</taxon>
    </lineage>
</organism>
<dbReference type="RefSeq" id="WP_190127639.1">
    <property type="nucleotide sequence ID" value="NZ_BNBD01000001.1"/>
</dbReference>